<dbReference type="Proteomes" id="UP001419268">
    <property type="component" value="Unassembled WGS sequence"/>
</dbReference>
<evidence type="ECO:0000313" key="2">
    <source>
        <dbReference type="EMBL" id="KAK9126250.1"/>
    </source>
</evidence>
<evidence type="ECO:0000313" key="3">
    <source>
        <dbReference type="Proteomes" id="UP001419268"/>
    </source>
</evidence>
<comment type="caution">
    <text evidence="2">The sequence shown here is derived from an EMBL/GenBank/DDBJ whole genome shotgun (WGS) entry which is preliminary data.</text>
</comment>
<reference evidence="2 3" key="1">
    <citation type="submission" date="2024-01" db="EMBL/GenBank/DDBJ databases">
        <title>Genome assemblies of Stephania.</title>
        <authorList>
            <person name="Yang L."/>
        </authorList>
    </citation>
    <scope>NUCLEOTIDE SEQUENCE [LARGE SCALE GENOMIC DNA]</scope>
    <source>
        <strain evidence="2">JXDWG</strain>
        <tissue evidence="2">Leaf</tissue>
    </source>
</reference>
<gene>
    <name evidence="2" type="ORF">Scep_015096</name>
</gene>
<keyword evidence="3" id="KW-1185">Reference proteome</keyword>
<feature type="compositionally biased region" description="Gly residues" evidence="1">
    <location>
        <begin position="21"/>
        <end position="38"/>
    </location>
</feature>
<feature type="region of interest" description="Disordered" evidence="1">
    <location>
        <begin position="1"/>
        <end position="92"/>
    </location>
</feature>
<dbReference type="AlphaFoldDB" id="A0AAP0P2H2"/>
<proteinExistence type="predicted"/>
<sequence length="188" mass="20829">MRMSNLGWRCGCNEGNDVRRGPGGGGRRFQRPGGGRGYYEGRRRGKRLRPTAPTAAAASAGEVKVAPASGEDKRQRRRRGGTVNSGRAMSSRSLLGEGCDSAISTTRWRHSEMFEDDSRFLDLSLQLLSVEWVHWQVSHGYCYLRYESVRAGRQGSRPKHEVCGCFIVVRARAGRQVSRPRSGSVDVS</sequence>
<name>A0AAP0P2H2_9MAGN</name>
<protein>
    <submittedName>
        <fullName evidence="2">Uncharacterized protein</fullName>
    </submittedName>
</protein>
<organism evidence="2 3">
    <name type="scientific">Stephania cephalantha</name>
    <dbReference type="NCBI Taxonomy" id="152367"/>
    <lineage>
        <taxon>Eukaryota</taxon>
        <taxon>Viridiplantae</taxon>
        <taxon>Streptophyta</taxon>
        <taxon>Embryophyta</taxon>
        <taxon>Tracheophyta</taxon>
        <taxon>Spermatophyta</taxon>
        <taxon>Magnoliopsida</taxon>
        <taxon>Ranunculales</taxon>
        <taxon>Menispermaceae</taxon>
        <taxon>Menispermoideae</taxon>
        <taxon>Cissampelideae</taxon>
        <taxon>Stephania</taxon>
    </lineage>
</organism>
<accession>A0AAP0P2H2</accession>
<feature type="compositionally biased region" description="Low complexity" evidence="1">
    <location>
        <begin position="50"/>
        <end position="68"/>
    </location>
</feature>
<dbReference type="EMBL" id="JBBNAG010000006">
    <property type="protein sequence ID" value="KAK9126250.1"/>
    <property type="molecule type" value="Genomic_DNA"/>
</dbReference>
<feature type="compositionally biased region" description="Polar residues" evidence="1">
    <location>
        <begin position="82"/>
        <end position="92"/>
    </location>
</feature>
<evidence type="ECO:0000256" key="1">
    <source>
        <dbReference type="SAM" id="MobiDB-lite"/>
    </source>
</evidence>